<keyword evidence="9" id="KW-0472">Membrane</keyword>
<evidence type="ECO:0000313" key="12">
    <source>
        <dbReference type="Proteomes" id="UP000321907"/>
    </source>
</evidence>
<comment type="caution">
    <text evidence="11">The sequence shown here is derived from an EMBL/GenBank/DDBJ whole genome shotgun (WGS) entry which is preliminary data.</text>
</comment>
<evidence type="ECO:0000256" key="9">
    <source>
        <dbReference type="SAM" id="Phobius"/>
    </source>
</evidence>
<dbReference type="EMBL" id="VOXD01000040">
    <property type="protein sequence ID" value="TXF86332.1"/>
    <property type="molecule type" value="Genomic_DNA"/>
</dbReference>
<dbReference type="InterPro" id="IPR005467">
    <property type="entry name" value="His_kinase_dom"/>
</dbReference>
<evidence type="ECO:0000256" key="5">
    <source>
        <dbReference type="ARBA" id="ARBA00022741"/>
    </source>
</evidence>
<dbReference type="EC" id="2.7.13.3" evidence="2"/>
<comment type="catalytic activity">
    <reaction evidence="1">
        <text>ATP + protein L-histidine = ADP + protein N-phospho-L-histidine.</text>
        <dbReference type="EC" id="2.7.13.3"/>
    </reaction>
</comment>
<dbReference type="Gene3D" id="1.25.40.10">
    <property type="entry name" value="Tetratricopeptide repeat domain"/>
    <property type="match status" value="1"/>
</dbReference>
<gene>
    <name evidence="11" type="ORF">FUA23_19465</name>
</gene>
<evidence type="ECO:0000256" key="7">
    <source>
        <dbReference type="ARBA" id="ARBA00022840"/>
    </source>
</evidence>
<dbReference type="OrthoDB" id="9767435at2"/>
<feature type="transmembrane region" description="Helical" evidence="9">
    <location>
        <begin position="378"/>
        <end position="398"/>
    </location>
</feature>
<dbReference type="GO" id="GO:0005524">
    <property type="term" value="F:ATP binding"/>
    <property type="evidence" value="ECO:0007669"/>
    <property type="project" value="UniProtKB-KW"/>
</dbReference>
<evidence type="ECO:0000313" key="11">
    <source>
        <dbReference type="EMBL" id="TXF86332.1"/>
    </source>
</evidence>
<dbReference type="InterPro" id="IPR036890">
    <property type="entry name" value="HATPase_C_sf"/>
</dbReference>
<reference evidence="11 12" key="1">
    <citation type="submission" date="2019-08" db="EMBL/GenBank/DDBJ databases">
        <title>Lewinella sp. strain SSH13 Genome sequencing and assembly.</title>
        <authorList>
            <person name="Kim I."/>
        </authorList>
    </citation>
    <scope>NUCLEOTIDE SEQUENCE [LARGE SCALE GENOMIC DNA]</scope>
    <source>
        <strain evidence="11 12">SSH13</strain>
    </source>
</reference>
<sequence length="614" mass="68033">MAFAVLLHGQSSTEERLDSILATPADTSQVRALIQLSYNLAETMSDIPDRLYDRGIELGVELKDYRGLANLYSELYINCLNNGDADKGLPAVAEAIRYAGLSGLKSMENTARVHETILLMMSGATKKASEKAAVLAKQFRAEGNVRSAAEAYYFLSTLSSGFGDKELTLTYDSLAVALARESEHDRTIASATALASINFSMMDLPEKALAMAEESVIVSERIGSKTLLDNALSARALANTTLGNYDRAYEDYNLLQVGEGDQKSPWRMTNKGVLLQRTGRHEEARELILEAINILKQTTNDPVGLSRSYMALQTVGLNEAQYDTVVWYGKLMKAQADSLQAAENIRNLREMEEIHKTEEKEREILDQQKEIANKRIQLIILFGGLLVALAGVLSYFLLSRRLKKKVVENERLISEKELLVSEIHHRVKNNLQVISSLLQLQRGGLEANDEKGREALLESQNRVSSMGLIHNKLYQGTQVTAVNMPDYIKDLGETLLDAYRLEEQVEIFYDVEDMNLDVDLAIPLGLIINELVTNSLKYAFPGGREGLIEISLHHTNEEVQLAVTDDGVGVAGASKRKDSTNFGQSLIGLLVEKLKGSYRTSTEKGYGVVISFQK</sequence>
<evidence type="ECO:0000256" key="1">
    <source>
        <dbReference type="ARBA" id="ARBA00000085"/>
    </source>
</evidence>
<keyword evidence="8" id="KW-0175">Coiled coil</keyword>
<evidence type="ECO:0000256" key="3">
    <source>
        <dbReference type="ARBA" id="ARBA00022553"/>
    </source>
</evidence>
<dbReference type="Gene3D" id="3.30.565.10">
    <property type="entry name" value="Histidine kinase-like ATPase, C-terminal domain"/>
    <property type="match status" value="1"/>
</dbReference>
<keyword evidence="12" id="KW-1185">Reference proteome</keyword>
<dbReference type="Pfam" id="PF07568">
    <property type="entry name" value="HisKA_2"/>
    <property type="match status" value="1"/>
</dbReference>
<keyword evidence="9" id="KW-0812">Transmembrane</keyword>
<keyword evidence="4" id="KW-0808">Transferase</keyword>
<evidence type="ECO:0000256" key="6">
    <source>
        <dbReference type="ARBA" id="ARBA00022777"/>
    </source>
</evidence>
<evidence type="ECO:0000256" key="2">
    <source>
        <dbReference type="ARBA" id="ARBA00012438"/>
    </source>
</evidence>
<dbReference type="Pfam" id="PF13581">
    <property type="entry name" value="HATPase_c_2"/>
    <property type="match status" value="1"/>
</dbReference>
<dbReference type="PANTHER" id="PTHR41523:SF8">
    <property type="entry name" value="ETHYLENE RESPONSE SENSOR PROTEIN"/>
    <property type="match status" value="1"/>
</dbReference>
<dbReference type="SUPFAM" id="SSF48452">
    <property type="entry name" value="TPR-like"/>
    <property type="match status" value="1"/>
</dbReference>
<dbReference type="GO" id="GO:0004673">
    <property type="term" value="F:protein histidine kinase activity"/>
    <property type="evidence" value="ECO:0007669"/>
    <property type="project" value="UniProtKB-EC"/>
</dbReference>
<dbReference type="Gene3D" id="3.30.450.20">
    <property type="entry name" value="PAS domain"/>
    <property type="match status" value="1"/>
</dbReference>
<evidence type="ECO:0000256" key="8">
    <source>
        <dbReference type="SAM" id="Coils"/>
    </source>
</evidence>
<organism evidence="11 12">
    <name type="scientific">Neolewinella aurantiaca</name>
    <dbReference type="NCBI Taxonomy" id="2602767"/>
    <lineage>
        <taxon>Bacteria</taxon>
        <taxon>Pseudomonadati</taxon>
        <taxon>Bacteroidota</taxon>
        <taxon>Saprospiria</taxon>
        <taxon>Saprospirales</taxon>
        <taxon>Lewinellaceae</taxon>
        <taxon>Neolewinella</taxon>
    </lineage>
</organism>
<dbReference type="PROSITE" id="PS50109">
    <property type="entry name" value="HIS_KIN"/>
    <property type="match status" value="1"/>
</dbReference>
<keyword evidence="3" id="KW-0597">Phosphoprotein</keyword>
<keyword evidence="7" id="KW-0067">ATP-binding</keyword>
<protein>
    <recommendedName>
        <fullName evidence="2">histidine kinase</fullName>
        <ecNumber evidence="2">2.7.13.3</ecNumber>
    </recommendedName>
</protein>
<feature type="coiled-coil region" evidence="8">
    <location>
        <begin position="331"/>
        <end position="377"/>
    </location>
</feature>
<dbReference type="InterPro" id="IPR011990">
    <property type="entry name" value="TPR-like_helical_dom_sf"/>
</dbReference>
<feature type="domain" description="Histidine kinase" evidence="10">
    <location>
        <begin position="422"/>
        <end position="614"/>
    </location>
</feature>
<keyword evidence="6 11" id="KW-0418">Kinase</keyword>
<dbReference type="InterPro" id="IPR011495">
    <property type="entry name" value="Sig_transdc_His_kin_sub2_dim/P"/>
</dbReference>
<dbReference type="InterPro" id="IPR003594">
    <property type="entry name" value="HATPase_dom"/>
</dbReference>
<dbReference type="PANTHER" id="PTHR41523">
    <property type="entry name" value="TWO-COMPONENT SYSTEM SENSOR PROTEIN"/>
    <property type="match status" value="1"/>
</dbReference>
<keyword evidence="5" id="KW-0547">Nucleotide-binding</keyword>
<dbReference type="SUPFAM" id="SSF55874">
    <property type="entry name" value="ATPase domain of HSP90 chaperone/DNA topoisomerase II/histidine kinase"/>
    <property type="match status" value="1"/>
</dbReference>
<dbReference type="AlphaFoldDB" id="A0A5C7F6L7"/>
<keyword evidence="9" id="KW-1133">Transmembrane helix</keyword>
<evidence type="ECO:0000256" key="4">
    <source>
        <dbReference type="ARBA" id="ARBA00022679"/>
    </source>
</evidence>
<accession>A0A5C7F6L7</accession>
<evidence type="ECO:0000259" key="10">
    <source>
        <dbReference type="PROSITE" id="PS50109"/>
    </source>
</evidence>
<dbReference type="Proteomes" id="UP000321907">
    <property type="component" value="Unassembled WGS sequence"/>
</dbReference>
<name>A0A5C7F6L7_9BACT</name>
<proteinExistence type="predicted"/>